<feature type="non-terminal residue" evidence="1">
    <location>
        <position position="1"/>
    </location>
</feature>
<name>A0A8J4WWD8_CLAMG</name>
<gene>
    <name evidence="1" type="primary">queC2</name>
    <name evidence="1" type="ORF">DAT39_017095</name>
</gene>
<dbReference type="AlphaFoldDB" id="A0A8J4WWD8"/>
<evidence type="ECO:0000313" key="2">
    <source>
        <dbReference type="Proteomes" id="UP000727407"/>
    </source>
</evidence>
<comment type="caution">
    <text evidence="1">The sequence shown here is derived from an EMBL/GenBank/DDBJ whole genome shotgun (WGS) entry which is preliminary data.</text>
</comment>
<accession>A0A8J4WWD8</accession>
<protein>
    <submittedName>
        <fullName evidence="1">7-cyano-7-deazaguanine synthase 2</fullName>
    </submittedName>
</protein>
<sequence>RCAEGTIDQCGVAGITYCSKCTTAMGRSDAWCERLTIPKHIAKVYTDGMRSQLKINEATL</sequence>
<dbReference type="EMBL" id="QNUK01000447">
    <property type="protein sequence ID" value="KAF5893176.1"/>
    <property type="molecule type" value="Genomic_DNA"/>
</dbReference>
<keyword evidence="2" id="KW-1185">Reference proteome</keyword>
<organism evidence="1 2">
    <name type="scientific">Clarias magur</name>
    <name type="common">Asian catfish</name>
    <name type="synonym">Macropteronotus magur</name>
    <dbReference type="NCBI Taxonomy" id="1594786"/>
    <lineage>
        <taxon>Eukaryota</taxon>
        <taxon>Metazoa</taxon>
        <taxon>Chordata</taxon>
        <taxon>Craniata</taxon>
        <taxon>Vertebrata</taxon>
        <taxon>Euteleostomi</taxon>
        <taxon>Actinopterygii</taxon>
        <taxon>Neopterygii</taxon>
        <taxon>Teleostei</taxon>
        <taxon>Ostariophysi</taxon>
        <taxon>Siluriformes</taxon>
        <taxon>Clariidae</taxon>
        <taxon>Clarias</taxon>
    </lineage>
</organism>
<reference evidence="1" key="1">
    <citation type="submission" date="2020-07" db="EMBL/GenBank/DDBJ databases">
        <title>Clarias magur genome sequencing, assembly and annotation.</title>
        <authorList>
            <person name="Kushwaha B."/>
            <person name="Kumar R."/>
            <person name="Das P."/>
            <person name="Joshi C.G."/>
            <person name="Kumar D."/>
            <person name="Nagpure N.S."/>
            <person name="Pandey M."/>
            <person name="Agarwal S."/>
            <person name="Srivastava S."/>
            <person name="Singh M."/>
            <person name="Sahoo L."/>
            <person name="Jayasankar P."/>
            <person name="Meher P.K."/>
            <person name="Koringa P.G."/>
            <person name="Iquebal M.A."/>
            <person name="Das S.P."/>
            <person name="Bit A."/>
            <person name="Patnaik S."/>
            <person name="Patel N."/>
            <person name="Shah T.M."/>
            <person name="Hinsu A."/>
            <person name="Jena J.K."/>
        </authorList>
    </citation>
    <scope>NUCLEOTIDE SEQUENCE</scope>
    <source>
        <strain evidence="1">CIFAMagur01</strain>
        <tissue evidence="1">Testis</tissue>
    </source>
</reference>
<proteinExistence type="predicted"/>
<evidence type="ECO:0000313" key="1">
    <source>
        <dbReference type="EMBL" id="KAF5893176.1"/>
    </source>
</evidence>
<dbReference type="Proteomes" id="UP000727407">
    <property type="component" value="Unassembled WGS sequence"/>
</dbReference>